<gene>
    <name evidence="4" type="ORF">FHS82_004187</name>
</gene>
<dbReference type="PANTHER" id="PTHR43877">
    <property type="entry name" value="AMINOALKYLPHOSPHONATE N-ACETYLTRANSFERASE-RELATED-RELATED"/>
    <property type="match status" value="1"/>
</dbReference>
<proteinExistence type="predicted"/>
<evidence type="ECO:0000313" key="4">
    <source>
        <dbReference type="EMBL" id="NIJ60316.1"/>
    </source>
</evidence>
<organism evidence="4 5">
    <name type="scientific">Pseudochelatococcus lubricantis</name>
    <dbReference type="NCBI Taxonomy" id="1538102"/>
    <lineage>
        <taxon>Bacteria</taxon>
        <taxon>Pseudomonadati</taxon>
        <taxon>Pseudomonadota</taxon>
        <taxon>Alphaproteobacteria</taxon>
        <taxon>Hyphomicrobiales</taxon>
        <taxon>Chelatococcaceae</taxon>
        <taxon>Pseudochelatococcus</taxon>
    </lineage>
</organism>
<comment type="caution">
    <text evidence="4">The sequence shown here is derived from an EMBL/GenBank/DDBJ whole genome shotgun (WGS) entry which is preliminary data.</text>
</comment>
<dbReference type="InterPro" id="IPR050832">
    <property type="entry name" value="Bact_Acetyltransf"/>
</dbReference>
<evidence type="ECO:0000256" key="1">
    <source>
        <dbReference type="ARBA" id="ARBA00022679"/>
    </source>
</evidence>
<sequence length="157" mass="17753">MTDKVAPKAKDLKVRRVLPEDAAAWRPLYRGYATFYKRDITDAILDQTWVWLHDPVHPLEGLVAVASDGKLVGLAHYRPQPKPLQGNDAGFLDDLFVAPDQRGRGVGRQLIEHLASIARERGWSSVRWITANDNATARRLYDDVAVATHWVTYELKP</sequence>
<dbReference type="SUPFAM" id="SSF55729">
    <property type="entry name" value="Acyl-CoA N-acyltransferases (Nat)"/>
    <property type="match status" value="1"/>
</dbReference>
<dbReference type="Gene3D" id="3.40.630.30">
    <property type="match status" value="1"/>
</dbReference>
<dbReference type="CDD" id="cd04301">
    <property type="entry name" value="NAT_SF"/>
    <property type="match status" value="1"/>
</dbReference>
<feature type="domain" description="N-acetyltransferase" evidence="3">
    <location>
        <begin position="12"/>
        <end position="157"/>
    </location>
</feature>
<dbReference type="InterPro" id="IPR000182">
    <property type="entry name" value="GNAT_dom"/>
</dbReference>
<dbReference type="RefSeq" id="WP_166956666.1">
    <property type="nucleotide sequence ID" value="NZ_JAASQI010000022.1"/>
</dbReference>
<dbReference type="PROSITE" id="PS51186">
    <property type="entry name" value="GNAT"/>
    <property type="match status" value="1"/>
</dbReference>
<accession>A0ABX0V5D7</accession>
<reference evidence="4 5" key="1">
    <citation type="submission" date="2020-03" db="EMBL/GenBank/DDBJ databases">
        <title>Genomic Encyclopedia of Type Strains, Phase IV (KMG-IV): sequencing the most valuable type-strain genomes for metagenomic binning, comparative biology and taxonomic classification.</title>
        <authorList>
            <person name="Goeker M."/>
        </authorList>
    </citation>
    <scope>NUCLEOTIDE SEQUENCE [LARGE SCALE GENOMIC DNA]</scope>
    <source>
        <strain evidence="4 5">DSM 103870</strain>
    </source>
</reference>
<keyword evidence="1" id="KW-0808">Transferase</keyword>
<dbReference type="EMBL" id="JAASQI010000022">
    <property type="protein sequence ID" value="NIJ60316.1"/>
    <property type="molecule type" value="Genomic_DNA"/>
</dbReference>
<keyword evidence="5" id="KW-1185">Reference proteome</keyword>
<evidence type="ECO:0000313" key="5">
    <source>
        <dbReference type="Proteomes" id="UP001429580"/>
    </source>
</evidence>
<name>A0ABX0V5D7_9HYPH</name>
<dbReference type="Pfam" id="PF00583">
    <property type="entry name" value="Acetyltransf_1"/>
    <property type="match status" value="1"/>
</dbReference>
<keyword evidence="2" id="KW-0012">Acyltransferase</keyword>
<protein>
    <submittedName>
        <fullName evidence="4">GNAT superfamily N-acetyltransferase</fullName>
    </submittedName>
</protein>
<evidence type="ECO:0000256" key="2">
    <source>
        <dbReference type="ARBA" id="ARBA00023315"/>
    </source>
</evidence>
<dbReference type="InterPro" id="IPR016181">
    <property type="entry name" value="Acyl_CoA_acyltransferase"/>
</dbReference>
<evidence type="ECO:0000259" key="3">
    <source>
        <dbReference type="PROSITE" id="PS51186"/>
    </source>
</evidence>
<dbReference type="Proteomes" id="UP001429580">
    <property type="component" value="Unassembled WGS sequence"/>
</dbReference>